<keyword evidence="1" id="KW-0378">Hydrolase</keyword>
<dbReference type="InterPro" id="IPR003156">
    <property type="entry name" value="DHHA1_dom"/>
</dbReference>
<feature type="domain" description="DHHA1" evidence="2">
    <location>
        <begin position="117"/>
        <end position="204"/>
    </location>
</feature>
<name>A0A381STN1_9ZZZZ</name>
<dbReference type="Gene3D" id="3.90.1640.30">
    <property type="match status" value="1"/>
</dbReference>
<evidence type="ECO:0008006" key="5">
    <source>
        <dbReference type="Google" id="ProtNLM"/>
    </source>
</evidence>
<evidence type="ECO:0000313" key="4">
    <source>
        <dbReference type="EMBL" id="SVA06678.1"/>
    </source>
</evidence>
<feature type="non-terminal residue" evidence="4">
    <location>
        <position position="1"/>
    </location>
</feature>
<organism evidence="4">
    <name type="scientific">marine metagenome</name>
    <dbReference type="NCBI Taxonomy" id="408172"/>
    <lineage>
        <taxon>unclassified sequences</taxon>
        <taxon>metagenomes</taxon>
        <taxon>ecological metagenomes</taxon>
    </lineage>
</organism>
<dbReference type="PANTHER" id="PTHR30255">
    <property type="entry name" value="SINGLE-STRANDED-DNA-SPECIFIC EXONUCLEASE RECJ"/>
    <property type="match status" value="1"/>
</dbReference>
<dbReference type="PANTHER" id="PTHR30255:SF2">
    <property type="entry name" value="SINGLE-STRANDED-DNA-SPECIFIC EXONUCLEASE RECJ"/>
    <property type="match status" value="1"/>
</dbReference>
<dbReference type="GO" id="GO:0003676">
    <property type="term" value="F:nucleic acid binding"/>
    <property type="evidence" value="ECO:0007669"/>
    <property type="project" value="InterPro"/>
</dbReference>
<dbReference type="Pfam" id="PF17768">
    <property type="entry name" value="RecJ_OB"/>
    <property type="match status" value="1"/>
</dbReference>
<dbReference type="InterPro" id="IPR051673">
    <property type="entry name" value="SSDNA_exonuclease_RecJ"/>
</dbReference>
<dbReference type="AlphaFoldDB" id="A0A381STN1"/>
<dbReference type="InterPro" id="IPR038763">
    <property type="entry name" value="DHH_sf"/>
</dbReference>
<sequence>TVADMVPLTGENRVIAYHGLQTMGETVNPGLRFLLDFSGVRPPITSTDIGFHIAPRINAVGRIGHPKDAVEMFLADDPGEARRLAELLHKTNVKRKKIQERVIEEALKQKPLDTASVVVVAGEWNRGVIGIVAARLVQEWGKPAVVIAIDETGAVGSARSIPGFDIVRALRKVSDLLEEFGGHPQAAGVTIRPENVEPLREALARTGGKELELAMRQSEEIICDAELDFENSLSSLARELERLGPFGIGNPRPRLLCRDLRVESQRVIKDQHLKLRVSCGEQSVDAIAWRRSKLAEDLIEGVRFDAVVELAINRWRGRSDPQLELIEVNVDSSVTIA</sequence>
<proteinExistence type="predicted"/>
<evidence type="ECO:0000256" key="1">
    <source>
        <dbReference type="ARBA" id="ARBA00022801"/>
    </source>
</evidence>
<feature type="domain" description="RecJ OB" evidence="3">
    <location>
        <begin position="223"/>
        <end position="325"/>
    </location>
</feature>
<protein>
    <recommendedName>
        <fullName evidence="5">Single-stranded-DNA-specific exonuclease RecJ</fullName>
    </recommendedName>
</protein>
<accession>A0A381STN1</accession>
<reference evidence="4" key="1">
    <citation type="submission" date="2018-05" db="EMBL/GenBank/DDBJ databases">
        <authorList>
            <person name="Lanie J.A."/>
            <person name="Ng W.-L."/>
            <person name="Kazmierczak K.M."/>
            <person name="Andrzejewski T.M."/>
            <person name="Davidsen T.M."/>
            <person name="Wayne K.J."/>
            <person name="Tettelin H."/>
            <person name="Glass J.I."/>
            <person name="Rusch D."/>
            <person name="Podicherti R."/>
            <person name="Tsui H.-C.T."/>
            <person name="Winkler M.E."/>
        </authorList>
    </citation>
    <scope>NUCLEOTIDE SEQUENCE</scope>
</reference>
<dbReference type="InterPro" id="IPR041122">
    <property type="entry name" value="RecJ_OB"/>
</dbReference>
<evidence type="ECO:0000259" key="2">
    <source>
        <dbReference type="Pfam" id="PF02272"/>
    </source>
</evidence>
<dbReference type="Pfam" id="PF02272">
    <property type="entry name" value="DHHA1"/>
    <property type="match status" value="1"/>
</dbReference>
<dbReference type="GO" id="GO:0016787">
    <property type="term" value="F:hydrolase activity"/>
    <property type="evidence" value="ECO:0007669"/>
    <property type="project" value="UniProtKB-KW"/>
</dbReference>
<gene>
    <name evidence="4" type="ORF">METZ01_LOCUS59532</name>
</gene>
<dbReference type="EMBL" id="UINC01003479">
    <property type="protein sequence ID" value="SVA06678.1"/>
    <property type="molecule type" value="Genomic_DNA"/>
</dbReference>
<evidence type="ECO:0000259" key="3">
    <source>
        <dbReference type="Pfam" id="PF17768"/>
    </source>
</evidence>
<dbReference type="Gene3D" id="3.10.310.30">
    <property type="match status" value="1"/>
</dbReference>
<dbReference type="SUPFAM" id="SSF64182">
    <property type="entry name" value="DHH phosphoesterases"/>
    <property type="match status" value="1"/>
</dbReference>